<dbReference type="RefSeq" id="WP_239152219.1">
    <property type="nucleotide sequence ID" value="NZ_BOPG01000054.1"/>
</dbReference>
<name>A0A8J4E3S2_9ACTN</name>
<evidence type="ECO:0000256" key="1">
    <source>
        <dbReference type="ARBA" id="ARBA00023002"/>
    </source>
</evidence>
<dbReference type="Gene3D" id="3.20.20.100">
    <property type="entry name" value="NADP-dependent oxidoreductase domain"/>
    <property type="match status" value="1"/>
</dbReference>
<dbReference type="SUPFAM" id="SSF51430">
    <property type="entry name" value="NAD(P)-linked oxidoreductase"/>
    <property type="match status" value="1"/>
</dbReference>
<keyword evidence="1" id="KW-0560">Oxidoreductase</keyword>
<dbReference type="InterPro" id="IPR036812">
    <property type="entry name" value="NAD(P)_OxRdtase_dom_sf"/>
</dbReference>
<evidence type="ECO:0000259" key="2">
    <source>
        <dbReference type="Pfam" id="PF00248"/>
    </source>
</evidence>
<dbReference type="Proteomes" id="UP000612585">
    <property type="component" value="Unassembled WGS sequence"/>
</dbReference>
<comment type="caution">
    <text evidence="3">The sequence shown here is derived from an EMBL/GenBank/DDBJ whole genome shotgun (WGS) entry which is preliminary data.</text>
</comment>
<feature type="domain" description="NADP-dependent oxidoreductase" evidence="2">
    <location>
        <begin position="24"/>
        <end position="316"/>
    </location>
</feature>
<dbReference type="AlphaFoldDB" id="A0A8J4E3S2"/>
<evidence type="ECO:0000313" key="4">
    <source>
        <dbReference type="Proteomes" id="UP000612585"/>
    </source>
</evidence>
<dbReference type="InterPro" id="IPR050791">
    <property type="entry name" value="Aldo-Keto_reductase"/>
</dbReference>
<sequence>MNPVDPPDLPGRRLGDAGPRVSALGLGCLGLSGGYGPVSEADAVDVVRHAIDLGVTLVDTADFYGDGRNEELVGRAVAGRRDEVVIATRGGVRTARPGGPPSVVDGRPVSLRDACHASLRRLGVDHIDLYYLGRVDPAVPVADSVGALAELVQAGKVGHIGLSEATPDQVRAAHSVHPVSALETEYSLWERHAEAAILPTVRELGIGFVAHTPLGKGMLTGVLRYPGELGERDMRRNHPRFQGTNFARNRELVDELELMALARGLTPAQLALAWLLARGDDVVPIPGTRSRDRLAENLAALRVRLPADESRRLTELFTADRVAGPRLPVRR</sequence>
<evidence type="ECO:0000313" key="3">
    <source>
        <dbReference type="EMBL" id="GIJ60416.1"/>
    </source>
</evidence>
<dbReference type="GO" id="GO:0005737">
    <property type="term" value="C:cytoplasm"/>
    <property type="evidence" value="ECO:0007669"/>
    <property type="project" value="TreeGrafter"/>
</dbReference>
<accession>A0A8J4E3S2</accession>
<protein>
    <submittedName>
        <fullName evidence="3">Oxidoreductase</fullName>
    </submittedName>
</protein>
<dbReference type="PANTHER" id="PTHR43625:SF40">
    <property type="entry name" value="ALDO-KETO REDUCTASE YAKC [NADP(+)]"/>
    <property type="match status" value="1"/>
</dbReference>
<dbReference type="PANTHER" id="PTHR43625">
    <property type="entry name" value="AFLATOXIN B1 ALDEHYDE REDUCTASE"/>
    <property type="match status" value="1"/>
</dbReference>
<dbReference type="GO" id="GO:0016491">
    <property type="term" value="F:oxidoreductase activity"/>
    <property type="evidence" value="ECO:0007669"/>
    <property type="project" value="UniProtKB-KW"/>
</dbReference>
<gene>
    <name evidence="3" type="ORF">Vau01_079320</name>
</gene>
<dbReference type="EMBL" id="BOPG01000054">
    <property type="protein sequence ID" value="GIJ60416.1"/>
    <property type="molecule type" value="Genomic_DNA"/>
</dbReference>
<dbReference type="Pfam" id="PF00248">
    <property type="entry name" value="Aldo_ket_red"/>
    <property type="match status" value="1"/>
</dbReference>
<reference evidence="3" key="1">
    <citation type="submission" date="2021-01" db="EMBL/GenBank/DDBJ databases">
        <title>Whole genome shotgun sequence of Virgisporangium aurantiacum NBRC 16421.</title>
        <authorList>
            <person name="Komaki H."/>
            <person name="Tamura T."/>
        </authorList>
    </citation>
    <scope>NUCLEOTIDE SEQUENCE</scope>
    <source>
        <strain evidence="3">NBRC 16421</strain>
    </source>
</reference>
<proteinExistence type="predicted"/>
<keyword evidence="4" id="KW-1185">Reference proteome</keyword>
<organism evidence="3 4">
    <name type="scientific">Virgisporangium aurantiacum</name>
    <dbReference type="NCBI Taxonomy" id="175570"/>
    <lineage>
        <taxon>Bacteria</taxon>
        <taxon>Bacillati</taxon>
        <taxon>Actinomycetota</taxon>
        <taxon>Actinomycetes</taxon>
        <taxon>Micromonosporales</taxon>
        <taxon>Micromonosporaceae</taxon>
        <taxon>Virgisporangium</taxon>
    </lineage>
</organism>
<dbReference type="InterPro" id="IPR023210">
    <property type="entry name" value="NADP_OxRdtase_dom"/>
</dbReference>